<dbReference type="PANTHER" id="PTHR21666">
    <property type="entry name" value="PEPTIDASE-RELATED"/>
    <property type="match status" value="1"/>
</dbReference>
<dbReference type="PANTHER" id="PTHR21666:SF270">
    <property type="entry name" value="MUREIN HYDROLASE ACTIVATOR ENVC"/>
    <property type="match status" value="1"/>
</dbReference>
<dbReference type="InterPro" id="IPR050570">
    <property type="entry name" value="Cell_wall_metabolism_enzyme"/>
</dbReference>
<reference evidence="4" key="1">
    <citation type="submission" date="2023-03" db="EMBL/GenBank/DDBJ databases">
        <title>Andean soil-derived lignocellulolytic bacterial consortium as a source of novel taxa and putative plastic-active enzymes.</title>
        <authorList>
            <person name="Diaz-Garcia L."/>
            <person name="Chuvochina M."/>
            <person name="Feuerriegel G."/>
            <person name="Bunk B."/>
            <person name="Sproer C."/>
            <person name="Streit W.R."/>
            <person name="Rodriguez L.M."/>
            <person name="Overmann J."/>
            <person name="Jimenez D.J."/>
        </authorList>
    </citation>
    <scope>NUCLEOTIDE SEQUENCE</scope>
    <source>
        <strain evidence="4">MAG 26</strain>
    </source>
</reference>
<dbReference type="Pfam" id="PF01551">
    <property type="entry name" value="Peptidase_M23"/>
    <property type="match status" value="1"/>
</dbReference>
<evidence type="ECO:0000313" key="5">
    <source>
        <dbReference type="Proteomes" id="UP001218362"/>
    </source>
</evidence>
<dbReference type="AlphaFoldDB" id="A0AAJ5X7N1"/>
<dbReference type="SUPFAM" id="SSF51261">
    <property type="entry name" value="Duplicated hybrid motif"/>
    <property type="match status" value="1"/>
</dbReference>
<dbReference type="Proteomes" id="UP001218362">
    <property type="component" value="Chromosome"/>
</dbReference>
<sequence length="267" mass="28175">MRLLAALPFAALLLIAAGDPATETEHVVAKGETLSRIAERAGVPLDAIAETNGIAAPYAVKVGRKLTIPRQRSHVVQKGESGFEIGFQYGTKFSDIAEANGLDPDAPLKPGRRLIIPAQVGQPAPAKSPARLPAKPSAKEPAFRAPSEGKMILGWHRRLDGTGHEGLDFELAMGDPVRAAAAGRVIFAGVAPERFGNLVVIDHGGGWASAYGHLDKVTVRKNEKVRAGERVGLGGQSGEATEPELHFEIRKDGQPVDPAPKLGLARP</sequence>
<feature type="signal peptide" evidence="2">
    <location>
        <begin position="1"/>
        <end position="21"/>
    </location>
</feature>
<feature type="domain" description="LysM" evidence="3">
    <location>
        <begin position="24"/>
        <end position="68"/>
    </location>
</feature>
<evidence type="ECO:0000313" key="4">
    <source>
        <dbReference type="EMBL" id="WEK46056.1"/>
    </source>
</evidence>
<dbReference type="Pfam" id="PF01476">
    <property type="entry name" value="LysM"/>
    <property type="match status" value="2"/>
</dbReference>
<gene>
    <name evidence="4" type="ORF">P0Y56_13650</name>
</gene>
<name>A0AAJ5X7N1_9SPHN</name>
<accession>A0AAJ5X7N1</accession>
<dbReference type="InterPro" id="IPR018392">
    <property type="entry name" value="LysM"/>
</dbReference>
<dbReference type="InterPro" id="IPR011055">
    <property type="entry name" value="Dup_hybrid_motif"/>
</dbReference>
<dbReference type="EMBL" id="CP119316">
    <property type="protein sequence ID" value="WEK46056.1"/>
    <property type="molecule type" value="Genomic_DNA"/>
</dbReference>
<dbReference type="CDD" id="cd12797">
    <property type="entry name" value="M23_peptidase"/>
    <property type="match status" value="1"/>
</dbReference>
<feature type="chain" id="PRO_5042565342" evidence="2">
    <location>
        <begin position="22"/>
        <end position="267"/>
    </location>
</feature>
<feature type="domain" description="LysM" evidence="3">
    <location>
        <begin position="72"/>
        <end position="116"/>
    </location>
</feature>
<feature type="compositionally biased region" description="Basic and acidic residues" evidence="1">
    <location>
        <begin position="243"/>
        <end position="254"/>
    </location>
</feature>
<dbReference type="CDD" id="cd00118">
    <property type="entry name" value="LysM"/>
    <property type="match status" value="2"/>
</dbReference>
<feature type="region of interest" description="Disordered" evidence="1">
    <location>
        <begin position="228"/>
        <end position="267"/>
    </location>
</feature>
<evidence type="ECO:0000256" key="1">
    <source>
        <dbReference type="SAM" id="MobiDB-lite"/>
    </source>
</evidence>
<protein>
    <submittedName>
        <fullName evidence="4">M23 family metallopeptidase</fullName>
    </submittedName>
</protein>
<proteinExistence type="predicted"/>
<dbReference type="KEGG" id="acob:P0Y56_13650"/>
<dbReference type="SMART" id="SM00257">
    <property type="entry name" value="LysM"/>
    <property type="match status" value="2"/>
</dbReference>
<dbReference type="GO" id="GO:0004222">
    <property type="term" value="F:metalloendopeptidase activity"/>
    <property type="evidence" value="ECO:0007669"/>
    <property type="project" value="TreeGrafter"/>
</dbReference>
<feature type="region of interest" description="Disordered" evidence="1">
    <location>
        <begin position="122"/>
        <end position="143"/>
    </location>
</feature>
<organism evidence="4 5">
    <name type="scientific">Candidatus Andeanibacterium colombiense</name>
    <dbReference type="NCBI Taxonomy" id="3121345"/>
    <lineage>
        <taxon>Bacteria</taxon>
        <taxon>Pseudomonadati</taxon>
        <taxon>Pseudomonadota</taxon>
        <taxon>Alphaproteobacteria</taxon>
        <taxon>Sphingomonadales</taxon>
        <taxon>Sphingomonadaceae</taxon>
        <taxon>Candidatus Andeanibacterium</taxon>
    </lineage>
</organism>
<dbReference type="InterPro" id="IPR036779">
    <property type="entry name" value="LysM_dom_sf"/>
</dbReference>
<keyword evidence="2" id="KW-0732">Signal</keyword>
<evidence type="ECO:0000259" key="3">
    <source>
        <dbReference type="PROSITE" id="PS51782"/>
    </source>
</evidence>
<dbReference type="PROSITE" id="PS51782">
    <property type="entry name" value="LYSM"/>
    <property type="match status" value="2"/>
</dbReference>
<dbReference type="Gene3D" id="2.70.70.10">
    <property type="entry name" value="Glucose Permease (Domain IIA)"/>
    <property type="match status" value="1"/>
</dbReference>
<dbReference type="Gene3D" id="3.10.350.10">
    <property type="entry name" value="LysM domain"/>
    <property type="match status" value="2"/>
</dbReference>
<dbReference type="InterPro" id="IPR016047">
    <property type="entry name" value="M23ase_b-sheet_dom"/>
</dbReference>
<evidence type="ECO:0000256" key="2">
    <source>
        <dbReference type="SAM" id="SignalP"/>
    </source>
</evidence>